<evidence type="ECO:0000256" key="9">
    <source>
        <dbReference type="HAMAP-Rule" id="MF_00161"/>
    </source>
</evidence>
<protein>
    <recommendedName>
        <fullName evidence="9">Lipoprotein signal peptidase</fullName>
        <ecNumber evidence="9">3.4.23.36</ecNumber>
    </recommendedName>
    <alternativeName>
        <fullName evidence="9">Prolipoprotein signal peptidase</fullName>
    </alternativeName>
    <alternativeName>
        <fullName evidence="9">Signal peptidase II</fullName>
        <shortName evidence="9">SPase II</shortName>
    </alternativeName>
</protein>
<evidence type="ECO:0000256" key="2">
    <source>
        <dbReference type="ARBA" id="ARBA00022475"/>
    </source>
</evidence>
<keyword evidence="6 9" id="KW-0378">Hydrolase</keyword>
<keyword evidence="2 9" id="KW-1003">Cell membrane</keyword>
<comment type="similarity">
    <text evidence="1 9 10">Belongs to the peptidase A8 family.</text>
</comment>
<evidence type="ECO:0000256" key="10">
    <source>
        <dbReference type="RuleBase" id="RU004181"/>
    </source>
</evidence>
<feature type="transmembrane region" description="Helical" evidence="9">
    <location>
        <begin position="170"/>
        <end position="189"/>
    </location>
</feature>
<dbReference type="Proteomes" id="UP000604083">
    <property type="component" value="Unassembled WGS sequence"/>
</dbReference>
<keyword evidence="4 9" id="KW-0812">Transmembrane</keyword>
<dbReference type="InterPro" id="IPR001872">
    <property type="entry name" value="Peptidase_A8"/>
</dbReference>
<feature type="active site" evidence="9">
    <location>
        <position position="174"/>
    </location>
</feature>
<comment type="pathway">
    <text evidence="9">Protein modification; lipoprotein biosynthesis (signal peptide cleavage).</text>
</comment>
<dbReference type="EMBL" id="JAENIO010000001">
    <property type="protein sequence ID" value="MBK1832556.1"/>
    <property type="molecule type" value="Genomic_DNA"/>
</dbReference>
<comment type="caution">
    <text evidence="11">The sequence shown here is derived from an EMBL/GenBank/DDBJ whole genome shotgun (WGS) entry which is preliminary data.</text>
</comment>
<feature type="transmembrane region" description="Helical" evidence="9">
    <location>
        <begin position="12"/>
        <end position="34"/>
    </location>
</feature>
<comment type="subcellular location">
    <subcellularLocation>
        <location evidence="9">Cell membrane</location>
        <topology evidence="9">Multi-pass membrane protein</topology>
    </subcellularLocation>
</comment>
<gene>
    <name evidence="9" type="primary">lspA</name>
    <name evidence="11" type="ORF">JIN78_00670</name>
</gene>
<evidence type="ECO:0000256" key="1">
    <source>
        <dbReference type="ARBA" id="ARBA00006139"/>
    </source>
</evidence>
<keyword evidence="7 9" id="KW-1133">Transmembrane helix</keyword>
<keyword evidence="8 9" id="KW-0472">Membrane</keyword>
<feature type="transmembrane region" description="Helical" evidence="9">
    <location>
        <begin position="112"/>
        <end position="134"/>
    </location>
</feature>
<dbReference type="AlphaFoldDB" id="A0A934RNC5"/>
<keyword evidence="5 9" id="KW-0064">Aspartyl protease</keyword>
<dbReference type="EC" id="3.4.23.36" evidence="9"/>
<evidence type="ECO:0000256" key="6">
    <source>
        <dbReference type="ARBA" id="ARBA00022801"/>
    </source>
</evidence>
<dbReference type="PANTHER" id="PTHR33695:SF1">
    <property type="entry name" value="LIPOPROTEIN SIGNAL PEPTIDASE"/>
    <property type="match status" value="1"/>
</dbReference>
<comment type="catalytic activity">
    <reaction evidence="9">
        <text>Release of signal peptides from bacterial membrane prolipoproteins. Hydrolyzes -Xaa-Yaa-Zaa-|-(S,diacylglyceryl)Cys-, in which Xaa is hydrophobic (preferably Leu), and Yaa (Ala or Ser) and Zaa (Gly or Ala) have small, neutral side chains.</text>
        <dbReference type="EC" id="3.4.23.36"/>
    </reaction>
</comment>
<evidence type="ECO:0000313" key="12">
    <source>
        <dbReference type="Proteomes" id="UP000604083"/>
    </source>
</evidence>
<evidence type="ECO:0000256" key="5">
    <source>
        <dbReference type="ARBA" id="ARBA00022750"/>
    </source>
</evidence>
<feature type="transmembrane region" description="Helical" evidence="9">
    <location>
        <begin position="79"/>
        <end position="100"/>
    </location>
</feature>
<organism evidence="11 12">
    <name type="scientific">Roseibacillus ishigakijimensis</name>
    <dbReference type="NCBI Taxonomy" id="454146"/>
    <lineage>
        <taxon>Bacteria</taxon>
        <taxon>Pseudomonadati</taxon>
        <taxon>Verrucomicrobiota</taxon>
        <taxon>Verrucomicrobiia</taxon>
        <taxon>Verrucomicrobiales</taxon>
        <taxon>Verrucomicrobiaceae</taxon>
        <taxon>Roseibacillus</taxon>
    </lineage>
</organism>
<feature type="active site" evidence="9">
    <location>
        <position position="154"/>
    </location>
</feature>
<dbReference type="GO" id="GO:0005886">
    <property type="term" value="C:plasma membrane"/>
    <property type="evidence" value="ECO:0007669"/>
    <property type="project" value="UniProtKB-SubCell"/>
</dbReference>
<evidence type="ECO:0000256" key="4">
    <source>
        <dbReference type="ARBA" id="ARBA00022692"/>
    </source>
</evidence>
<comment type="function">
    <text evidence="9">This protein specifically catalyzes the removal of signal peptides from prolipoproteins.</text>
</comment>
<evidence type="ECO:0000256" key="8">
    <source>
        <dbReference type="ARBA" id="ARBA00023136"/>
    </source>
</evidence>
<reference evidence="11" key="1">
    <citation type="submission" date="2021-01" db="EMBL/GenBank/DDBJ databases">
        <title>Modified the classification status of verrucomicrobia.</title>
        <authorList>
            <person name="Feng X."/>
        </authorList>
    </citation>
    <scope>NUCLEOTIDE SEQUENCE</scope>
    <source>
        <strain evidence="11">KCTC 12986</strain>
    </source>
</reference>
<accession>A0A934RNC5</accession>
<dbReference type="Pfam" id="PF01252">
    <property type="entry name" value="Peptidase_A8"/>
    <property type="match status" value="1"/>
</dbReference>
<evidence type="ECO:0000256" key="3">
    <source>
        <dbReference type="ARBA" id="ARBA00022670"/>
    </source>
</evidence>
<dbReference type="HAMAP" id="MF_00161">
    <property type="entry name" value="LspA"/>
    <property type="match status" value="1"/>
</dbReference>
<dbReference type="RefSeq" id="WP_200389988.1">
    <property type="nucleotide sequence ID" value="NZ_JAENIO010000001.1"/>
</dbReference>
<evidence type="ECO:0000256" key="7">
    <source>
        <dbReference type="ARBA" id="ARBA00022989"/>
    </source>
</evidence>
<evidence type="ECO:0000313" key="11">
    <source>
        <dbReference type="EMBL" id="MBK1832556.1"/>
    </source>
</evidence>
<keyword evidence="3 9" id="KW-0645">Protease</keyword>
<dbReference type="GO" id="GO:0006508">
    <property type="term" value="P:proteolysis"/>
    <property type="evidence" value="ECO:0007669"/>
    <property type="project" value="UniProtKB-KW"/>
</dbReference>
<dbReference type="GO" id="GO:0004190">
    <property type="term" value="F:aspartic-type endopeptidase activity"/>
    <property type="evidence" value="ECO:0007669"/>
    <property type="project" value="UniProtKB-UniRule"/>
</dbReference>
<proteinExistence type="inferred from homology"/>
<dbReference type="PANTHER" id="PTHR33695">
    <property type="entry name" value="LIPOPROTEIN SIGNAL PEPTIDASE"/>
    <property type="match status" value="1"/>
</dbReference>
<keyword evidence="12" id="KW-1185">Reference proteome</keyword>
<name>A0A934RNC5_9BACT</name>
<sequence>MNTTNPPTFSHLGKLLLIVALPLYILDQITKWWVVYRFSEPVAGRFGTFDEPIVVIEGFFNLTRVHNQGVAFGFGNGSAWAPIVFLLVPLIAVTLLLVFWRKGAFTTPLMKTACVLLFAGIAGNVTDRLLQGFWLERLKEASWWERFSAGYVVDFLDVTIPLINYRWPTFNVADSCISVAAVLLVIASFREEAQKNK</sequence>
<dbReference type="PRINTS" id="PR00781">
    <property type="entry name" value="LIPOSIGPTASE"/>
</dbReference>